<comment type="caution">
    <text evidence="2">The sequence shown here is derived from an EMBL/GenBank/DDBJ whole genome shotgun (WGS) entry which is preliminary data.</text>
</comment>
<dbReference type="Gene3D" id="3.10.180.10">
    <property type="entry name" value="2,3-Dihydroxybiphenyl 1,2-Dioxygenase, domain 1"/>
    <property type="match status" value="2"/>
</dbReference>
<evidence type="ECO:0000313" key="3">
    <source>
        <dbReference type="Proteomes" id="UP000575068"/>
    </source>
</evidence>
<name>A0A840HQD0_9SPHN</name>
<accession>A0A840HQD0</accession>
<dbReference type="InterPro" id="IPR052164">
    <property type="entry name" value="Anthracycline_SecMetBiosynth"/>
</dbReference>
<dbReference type="Proteomes" id="UP000575068">
    <property type="component" value="Unassembled WGS sequence"/>
</dbReference>
<protein>
    <recommendedName>
        <fullName evidence="1">VOC domain-containing protein</fullName>
    </recommendedName>
</protein>
<sequence>MTNPHGDFIWYELLTTDADKAQSFYADVIGWTAADSGQEGMDYRILEANGDGVGGLMQLTQDMISGGGRPIWLGYIGVEDVDDTVAAISGGGGTIQMPAMDIPNVGRIAMVADPEGNPFYVMRGASEGASTAFSQSDVGHCAWNELSTRDQAGAISFYQQHFGWEKGDAMPMGEVADYQFIVQNGMTIGAISPYIAEGGKTGWTYYFQVPDIDAAIEKIGSGGGRVVNGPHQVPGGTWIIIGVDPQGATFALVGARKD</sequence>
<reference evidence="2 3" key="1">
    <citation type="submission" date="2020-08" db="EMBL/GenBank/DDBJ databases">
        <title>Genomic Encyclopedia of Type Strains, Phase IV (KMG-IV): sequencing the most valuable type-strain genomes for metagenomic binning, comparative biology and taxonomic classification.</title>
        <authorList>
            <person name="Goeker M."/>
        </authorList>
    </citation>
    <scope>NUCLEOTIDE SEQUENCE [LARGE SCALE GENOMIC DNA]</scope>
    <source>
        <strain evidence="2 3">DSM 7465</strain>
    </source>
</reference>
<feature type="domain" description="VOC" evidence="1">
    <location>
        <begin position="137"/>
        <end position="255"/>
    </location>
</feature>
<proteinExistence type="predicted"/>
<dbReference type="Pfam" id="PF00903">
    <property type="entry name" value="Glyoxalase"/>
    <property type="match status" value="2"/>
</dbReference>
<evidence type="ECO:0000259" key="1">
    <source>
        <dbReference type="PROSITE" id="PS51819"/>
    </source>
</evidence>
<dbReference type="PANTHER" id="PTHR33993:SF14">
    <property type="entry name" value="GB|AAF24581.1"/>
    <property type="match status" value="1"/>
</dbReference>
<evidence type="ECO:0000313" key="2">
    <source>
        <dbReference type="EMBL" id="MBB4639859.1"/>
    </source>
</evidence>
<gene>
    <name evidence="2" type="ORF">HNQ99_000139</name>
</gene>
<dbReference type="RefSeq" id="WP_184473724.1">
    <property type="nucleotide sequence ID" value="NZ_JACHOV010000001.1"/>
</dbReference>
<keyword evidence="3" id="KW-1185">Reference proteome</keyword>
<dbReference type="SUPFAM" id="SSF54593">
    <property type="entry name" value="Glyoxalase/Bleomycin resistance protein/Dihydroxybiphenyl dioxygenase"/>
    <property type="match status" value="2"/>
</dbReference>
<feature type="domain" description="VOC" evidence="1">
    <location>
        <begin position="7"/>
        <end position="124"/>
    </location>
</feature>
<dbReference type="InterPro" id="IPR004360">
    <property type="entry name" value="Glyas_Fos-R_dOase_dom"/>
</dbReference>
<dbReference type="InterPro" id="IPR037523">
    <property type="entry name" value="VOC_core"/>
</dbReference>
<dbReference type="CDD" id="cd07247">
    <property type="entry name" value="SgaA_N_like"/>
    <property type="match status" value="2"/>
</dbReference>
<dbReference type="PANTHER" id="PTHR33993">
    <property type="entry name" value="GLYOXALASE-RELATED"/>
    <property type="match status" value="1"/>
</dbReference>
<dbReference type="AlphaFoldDB" id="A0A840HQD0"/>
<organism evidence="2 3">
    <name type="scientific">Rhizorhapis suberifaciens</name>
    <name type="common">corky root of lettuce</name>
    <dbReference type="NCBI Taxonomy" id="13656"/>
    <lineage>
        <taxon>Bacteria</taxon>
        <taxon>Pseudomonadati</taxon>
        <taxon>Pseudomonadota</taxon>
        <taxon>Alphaproteobacteria</taxon>
        <taxon>Sphingomonadales</taxon>
        <taxon>Sphingomonadaceae</taxon>
        <taxon>Rhizorhapis</taxon>
    </lineage>
</organism>
<dbReference type="InterPro" id="IPR029068">
    <property type="entry name" value="Glyas_Bleomycin-R_OHBP_Dase"/>
</dbReference>
<dbReference type="EMBL" id="JACHOV010000001">
    <property type="protein sequence ID" value="MBB4639859.1"/>
    <property type="molecule type" value="Genomic_DNA"/>
</dbReference>
<dbReference type="PROSITE" id="PS51819">
    <property type="entry name" value="VOC"/>
    <property type="match status" value="2"/>
</dbReference>